<dbReference type="OMA" id="CNIRIAK"/>
<dbReference type="Proteomes" id="UP000029120">
    <property type="component" value="Chromosome 5"/>
</dbReference>
<keyword evidence="3" id="KW-1185">Reference proteome</keyword>
<feature type="non-terminal residue" evidence="2">
    <location>
        <position position="187"/>
    </location>
</feature>
<sequence>MIQEKDAYLDTGCYGGDRHCNAFVHVSRTIALGAAINLTSTVGGDQFDITIQIWKDRISGDWWLGLGKSPVRVGYWPSQFFTTLVDHAMMVQWGGEVYRHTPNTSTILQMGSGEYADKGFGKAAYFCNIEIAQHNRTFLPIQNFHGGFTPGSSYTSMATNSTASGNYFYYGGPGPVPVPVPSASPGP</sequence>
<gene>
    <name evidence="2" type="ordered locus">AALP_Aa5g187800</name>
</gene>
<evidence type="ECO:0000259" key="1">
    <source>
        <dbReference type="PROSITE" id="PS52045"/>
    </source>
</evidence>
<protein>
    <recommendedName>
        <fullName evidence="1">Neprosin PEP catalytic domain-containing protein</fullName>
    </recommendedName>
</protein>
<organism evidence="2 3">
    <name type="scientific">Arabis alpina</name>
    <name type="common">Alpine rock-cress</name>
    <dbReference type="NCBI Taxonomy" id="50452"/>
    <lineage>
        <taxon>Eukaryota</taxon>
        <taxon>Viridiplantae</taxon>
        <taxon>Streptophyta</taxon>
        <taxon>Embryophyta</taxon>
        <taxon>Tracheophyta</taxon>
        <taxon>Spermatophyta</taxon>
        <taxon>Magnoliopsida</taxon>
        <taxon>eudicotyledons</taxon>
        <taxon>Gunneridae</taxon>
        <taxon>Pentapetalae</taxon>
        <taxon>rosids</taxon>
        <taxon>malvids</taxon>
        <taxon>Brassicales</taxon>
        <taxon>Brassicaceae</taxon>
        <taxon>Arabideae</taxon>
        <taxon>Arabis</taxon>
    </lineage>
</organism>
<dbReference type="InterPro" id="IPR053168">
    <property type="entry name" value="Glutamic_endopeptidase"/>
</dbReference>
<dbReference type="InterPro" id="IPR004314">
    <property type="entry name" value="Neprosin"/>
</dbReference>
<accession>A0A087GXZ4</accession>
<dbReference type="AlphaFoldDB" id="A0A087GXZ4"/>
<dbReference type="PROSITE" id="PS52045">
    <property type="entry name" value="NEPROSIN_PEP_CD"/>
    <property type="match status" value="1"/>
</dbReference>
<evidence type="ECO:0000313" key="2">
    <source>
        <dbReference type="EMBL" id="KFK34746.1"/>
    </source>
</evidence>
<dbReference type="Pfam" id="PF03080">
    <property type="entry name" value="Neprosin"/>
    <property type="match status" value="1"/>
</dbReference>
<dbReference type="eggNOG" id="ENOG502QSP9">
    <property type="taxonomic scope" value="Eukaryota"/>
</dbReference>
<evidence type="ECO:0000313" key="3">
    <source>
        <dbReference type="Proteomes" id="UP000029120"/>
    </source>
</evidence>
<dbReference type="OrthoDB" id="1113684at2759"/>
<dbReference type="PANTHER" id="PTHR31589">
    <property type="entry name" value="PROTEIN, PUTATIVE (DUF239)-RELATED-RELATED"/>
    <property type="match status" value="1"/>
</dbReference>
<dbReference type="EMBL" id="CM002873">
    <property type="protein sequence ID" value="KFK34746.1"/>
    <property type="molecule type" value="Genomic_DNA"/>
</dbReference>
<reference evidence="3" key="1">
    <citation type="journal article" date="2015" name="Nat. Plants">
        <title>Genome expansion of Arabis alpina linked with retrotransposition and reduced symmetric DNA methylation.</title>
        <authorList>
            <person name="Willing E.M."/>
            <person name="Rawat V."/>
            <person name="Mandakova T."/>
            <person name="Maumus F."/>
            <person name="James G.V."/>
            <person name="Nordstroem K.J."/>
            <person name="Becker C."/>
            <person name="Warthmann N."/>
            <person name="Chica C."/>
            <person name="Szarzynska B."/>
            <person name="Zytnicki M."/>
            <person name="Albani M.C."/>
            <person name="Kiefer C."/>
            <person name="Bergonzi S."/>
            <person name="Castaings L."/>
            <person name="Mateos J.L."/>
            <person name="Berns M.C."/>
            <person name="Bujdoso N."/>
            <person name="Piofczyk T."/>
            <person name="de Lorenzo L."/>
            <person name="Barrero-Sicilia C."/>
            <person name="Mateos I."/>
            <person name="Piednoel M."/>
            <person name="Hagmann J."/>
            <person name="Chen-Min-Tao R."/>
            <person name="Iglesias-Fernandez R."/>
            <person name="Schuster S.C."/>
            <person name="Alonso-Blanco C."/>
            <person name="Roudier F."/>
            <person name="Carbonero P."/>
            <person name="Paz-Ares J."/>
            <person name="Davis S.J."/>
            <person name="Pecinka A."/>
            <person name="Quesneville H."/>
            <person name="Colot V."/>
            <person name="Lysak M.A."/>
            <person name="Weigel D."/>
            <person name="Coupland G."/>
            <person name="Schneeberger K."/>
        </authorList>
    </citation>
    <scope>NUCLEOTIDE SEQUENCE [LARGE SCALE GENOMIC DNA]</scope>
    <source>
        <strain evidence="3">cv. Pajares</strain>
    </source>
</reference>
<dbReference type="PANTHER" id="PTHR31589:SF110">
    <property type="entry name" value="PROTEIN, PUTATIVE (DUF239)-RELATED"/>
    <property type="match status" value="1"/>
</dbReference>
<feature type="domain" description="Neprosin PEP catalytic" evidence="1">
    <location>
        <begin position="1"/>
        <end position="177"/>
    </location>
</feature>
<proteinExistence type="predicted"/>
<dbReference type="Gramene" id="KFK34746">
    <property type="protein sequence ID" value="KFK34746"/>
    <property type="gene ID" value="AALP_AA5G187800"/>
</dbReference>
<name>A0A087GXZ4_ARAAL</name>